<organism evidence="2 3">
    <name type="scientific">Centaurea solstitialis</name>
    <name type="common">yellow star-thistle</name>
    <dbReference type="NCBI Taxonomy" id="347529"/>
    <lineage>
        <taxon>Eukaryota</taxon>
        <taxon>Viridiplantae</taxon>
        <taxon>Streptophyta</taxon>
        <taxon>Embryophyta</taxon>
        <taxon>Tracheophyta</taxon>
        <taxon>Spermatophyta</taxon>
        <taxon>Magnoliopsida</taxon>
        <taxon>eudicotyledons</taxon>
        <taxon>Gunneridae</taxon>
        <taxon>Pentapetalae</taxon>
        <taxon>asterids</taxon>
        <taxon>campanulids</taxon>
        <taxon>Asterales</taxon>
        <taxon>Asteraceae</taxon>
        <taxon>Carduoideae</taxon>
        <taxon>Cardueae</taxon>
        <taxon>Centaureinae</taxon>
        <taxon>Centaurea</taxon>
    </lineage>
</organism>
<comment type="caution">
    <text evidence="2">The sequence shown here is derived from an EMBL/GenBank/DDBJ whole genome shotgun (WGS) entry which is preliminary data.</text>
</comment>
<reference evidence="2" key="1">
    <citation type="submission" date="2023-03" db="EMBL/GenBank/DDBJ databases">
        <title>Chromosome-scale reference genome and RAD-based genetic map of yellow starthistle (Centaurea solstitialis) reveal putative structural variation and QTLs associated with invader traits.</title>
        <authorList>
            <person name="Reatini B."/>
            <person name="Cang F.A."/>
            <person name="Jiang Q."/>
            <person name="Mckibben M.T.W."/>
            <person name="Barker M.S."/>
            <person name="Rieseberg L.H."/>
            <person name="Dlugosch K.M."/>
        </authorList>
    </citation>
    <scope>NUCLEOTIDE SEQUENCE</scope>
    <source>
        <strain evidence="2">CAN-66</strain>
        <tissue evidence="2">Leaf</tissue>
    </source>
</reference>
<dbReference type="GO" id="GO:0016787">
    <property type="term" value="F:hydrolase activity"/>
    <property type="evidence" value="ECO:0007669"/>
    <property type="project" value="UniProtKB-ARBA"/>
</dbReference>
<dbReference type="Pfam" id="PF00561">
    <property type="entry name" value="Abhydrolase_1"/>
    <property type="match status" value="1"/>
</dbReference>
<feature type="domain" description="AB hydrolase-1" evidence="1">
    <location>
        <begin position="73"/>
        <end position="150"/>
    </location>
</feature>
<dbReference type="InterPro" id="IPR000073">
    <property type="entry name" value="AB_hydrolase_1"/>
</dbReference>
<accession>A0AA38WKU8</accession>
<evidence type="ECO:0000313" key="3">
    <source>
        <dbReference type="Proteomes" id="UP001172457"/>
    </source>
</evidence>
<dbReference type="EMBL" id="JARYMX010000004">
    <property type="protein sequence ID" value="KAJ9552171.1"/>
    <property type="molecule type" value="Genomic_DNA"/>
</dbReference>
<keyword evidence="3" id="KW-1185">Reference proteome</keyword>
<dbReference type="PANTHER" id="PTHR43139">
    <property type="entry name" value="SI:DKEY-122A22.2"/>
    <property type="match status" value="1"/>
</dbReference>
<dbReference type="SUPFAM" id="SSF53474">
    <property type="entry name" value="alpha/beta-Hydrolases"/>
    <property type="match status" value="1"/>
</dbReference>
<protein>
    <recommendedName>
        <fullName evidence="1">AB hydrolase-1 domain-containing protein</fullName>
    </recommendedName>
</protein>
<gene>
    <name evidence="2" type="ORF">OSB04_016216</name>
</gene>
<proteinExistence type="predicted"/>
<evidence type="ECO:0000313" key="2">
    <source>
        <dbReference type="EMBL" id="KAJ9552171.1"/>
    </source>
</evidence>
<evidence type="ECO:0000259" key="1">
    <source>
        <dbReference type="Pfam" id="PF00561"/>
    </source>
</evidence>
<dbReference type="PANTHER" id="PTHR43139:SF22">
    <property type="entry name" value="AB HYDROLASE-1 DOMAIN-CONTAINING PROTEIN"/>
    <property type="match status" value="1"/>
</dbReference>
<sequence>MDPKLNIVSLETYGFLFNILTHLLHGVMKLVGLTPQTLEIDHDTLMDIWLPKEAIVKQLDGKGKPLYAPPKKPVVLLLHCFAMDGIFLWFPQVLALTTEYSVYVPDLLFFGGSTTRKTERSARFQAEVLAKTMEMLGVQKVAVVGLSYGGIDGCFGDG</sequence>
<dbReference type="Proteomes" id="UP001172457">
    <property type="component" value="Chromosome 4"/>
</dbReference>
<dbReference type="InterPro" id="IPR052370">
    <property type="entry name" value="Meta-cleavage_hydrolase"/>
</dbReference>
<dbReference type="InterPro" id="IPR029058">
    <property type="entry name" value="AB_hydrolase_fold"/>
</dbReference>
<dbReference type="Gene3D" id="3.40.50.1820">
    <property type="entry name" value="alpha/beta hydrolase"/>
    <property type="match status" value="1"/>
</dbReference>
<name>A0AA38WKU8_9ASTR</name>
<dbReference type="AlphaFoldDB" id="A0AA38WKU8"/>